<keyword evidence="1" id="KW-0472">Membrane</keyword>
<feature type="transmembrane region" description="Helical" evidence="1">
    <location>
        <begin position="315"/>
        <end position="333"/>
    </location>
</feature>
<feature type="transmembrane region" description="Helical" evidence="1">
    <location>
        <begin position="399"/>
        <end position="416"/>
    </location>
</feature>
<dbReference type="Pfam" id="PF20176">
    <property type="entry name" value="DUF6541"/>
    <property type="match status" value="1"/>
</dbReference>
<dbReference type="Proteomes" id="UP000623461">
    <property type="component" value="Unassembled WGS sequence"/>
</dbReference>
<feature type="transmembrane region" description="Helical" evidence="1">
    <location>
        <begin position="69"/>
        <end position="93"/>
    </location>
</feature>
<feature type="transmembrane region" description="Helical" evidence="1">
    <location>
        <begin position="234"/>
        <end position="254"/>
    </location>
</feature>
<keyword evidence="1" id="KW-1133">Transmembrane helix</keyword>
<accession>A0ABQ2ICA4</accession>
<feature type="transmembrane region" description="Helical" evidence="1">
    <location>
        <begin position="345"/>
        <end position="365"/>
    </location>
</feature>
<feature type="transmembrane region" description="Helical" evidence="1">
    <location>
        <begin position="461"/>
        <end position="484"/>
    </location>
</feature>
<feature type="transmembrane region" description="Helical" evidence="1">
    <location>
        <begin position="293"/>
        <end position="309"/>
    </location>
</feature>
<feature type="transmembrane region" description="Helical" evidence="1">
    <location>
        <begin position="496"/>
        <end position="519"/>
    </location>
</feature>
<keyword evidence="3" id="KW-1185">Reference proteome</keyword>
<dbReference type="EMBL" id="BMNZ01000006">
    <property type="protein sequence ID" value="GGN04026.1"/>
    <property type="molecule type" value="Genomic_DNA"/>
</dbReference>
<sequence length="673" mass="70602">MLVPGSTSWSGTFVVFLATTALVLLPGLAAGLLLRLRPLAALGLAPLLSTTCLSVSAVFASALGVRWGLAPLLAGAVALAAACAGLGALASRANGALSARGRWRDLPPAPRFDAVWWAALVGVALVFVLVLVTISTELRSPEALPQGPDTIFHVAAPQWGLENGTLSSFEIGRFNFPTWSGFYPSAFYAFTATISLLTGASVVVSSSVFVLVLVGLAWPIGCVVLALALFGRRVVVALSAALLSVAFTTFPYLLMGFGVLWPNLLGQAILPAAVAAVAGIFRPAGRPAYAVGDRLRSAVVLVVAVPGLVMAHPNAFVTLCVLAGLLVLGRVLGYAFRQASWRRRLAVLAGVVATLAAAAAASVVLRSASMFGTGAAGPERTPSEAWQDLVNFAPRHTRPLPVLAAVVAIGIVAVLLRHRGVRWLIPALVGTLALYWLNIAVDTDTVRWLTWPWYNNAVRLHTAAILPAVLVGTAGLVALVDLGARLVPPALARRQVLGLRLGTAVATVVVLGALCLNAGTQADAHRHILHRYFHPKPADSWASGPELRALRELSAKVPEDAVVAANPWNGETYLYVVSGRTLLIPTEKTNTPGDRQLLASSLDRVGTDPDVCAAAERQRVTYAITGGQPFSWAGDRVREYVGIDQVGSSPAWRRVAAAGPFTLYERVACAQSG</sequence>
<comment type="caution">
    <text evidence="2">The sequence shown here is derived from an EMBL/GenBank/DDBJ whole genome shotgun (WGS) entry which is preliminary data.</text>
</comment>
<keyword evidence="1" id="KW-0812">Transmembrane</keyword>
<proteinExistence type="predicted"/>
<feature type="transmembrane region" description="Helical" evidence="1">
    <location>
        <begin position="202"/>
        <end position="227"/>
    </location>
</feature>
<evidence type="ECO:0000313" key="2">
    <source>
        <dbReference type="EMBL" id="GGN04026.1"/>
    </source>
</evidence>
<organism evidence="2 3">
    <name type="scientific">Terrabacter tumescens</name>
    <dbReference type="NCBI Taxonomy" id="60443"/>
    <lineage>
        <taxon>Bacteria</taxon>
        <taxon>Bacillati</taxon>
        <taxon>Actinomycetota</taxon>
        <taxon>Actinomycetes</taxon>
        <taxon>Micrococcales</taxon>
        <taxon>Intrasporangiaceae</taxon>
        <taxon>Terrabacter</taxon>
    </lineage>
</organism>
<dbReference type="InterPro" id="IPR046671">
    <property type="entry name" value="DUF6541"/>
</dbReference>
<gene>
    <name evidence="2" type="ORF">GCM10009721_34300</name>
</gene>
<feature type="transmembrane region" description="Helical" evidence="1">
    <location>
        <begin position="114"/>
        <end position="134"/>
    </location>
</feature>
<feature type="transmembrane region" description="Helical" evidence="1">
    <location>
        <begin position="423"/>
        <end position="441"/>
    </location>
</feature>
<feature type="transmembrane region" description="Helical" evidence="1">
    <location>
        <begin position="12"/>
        <end position="34"/>
    </location>
</feature>
<name>A0ABQ2ICA4_9MICO</name>
<feature type="transmembrane region" description="Helical" evidence="1">
    <location>
        <begin position="41"/>
        <end position="63"/>
    </location>
</feature>
<reference evidence="3" key="1">
    <citation type="journal article" date="2019" name="Int. J. Syst. Evol. Microbiol.">
        <title>The Global Catalogue of Microorganisms (GCM) 10K type strain sequencing project: providing services to taxonomists for standard genome sequencing and annotation.</title>
        <authorList>
            <consortium name="The Broad Institute Genomics Platform"/>
            <consortium name="The Broad Institute Genome Sequencing Center for Infectious Disease"/>
            <person name="Wu L."/>
            <person name="Ma J."/>
        </authorList>
    </citation>
    <scope>NUCLEOTIDE SEQUENCE [LARGE SCALE GENOMIC DNA]</scope>
    <source>
        <strain evidence="3">JCM 1365</strain>
    </source>
</reference>
<dbReference type="RefSeq" id="WP_052359002.1">
    <property type="nucleotide sequence ID" value="NZ_BMNZ01000006.1"/>
</dbReference>
<protein>
    <submittedName>
        <fullName evidence="2">Uncharacterized protein</fullName>
    </submittedName>
</protein>
<evidence type="ECO:0000313" key="3">
    <source>
        <dbReference type="Proteomes" id="UP000623461"/>
    </source>
</evidence>
<feature type="transmembrane region" description="Helical" evidence="1">
    <location>
        <begin position="260"/>
        <end position="281"/>
    </location>
</feature>
<evidence type="ECO:0000256" key="1">
    <source>
        <dbReference type="SAM" id="Phobius"/>
    </source>
</evidence>